<sequence>MHGFIVLELEKFIMTQYGFTAWNAISKQANAAEISIDANQVYPDAMVFSLVNEAVAYTQTEPDTFLEKFGIALVPNLLKVYKAYIDPAWKTLDILEYTESTMHHTVRTNNPNVTPPVLEITRRSAKTMEIIYRSKRNIPQLGLGIIKGIAAHFGELPRLYITLTPCADEEAYRFDIELST</sequence>
<protein>
    <recommendedName>
        <fullName evidence="1">Heme NO-binding domain-containing protein</fullName>
    </recommendedName>
</protein>
<evidence type="ECO:0000259" key="1">
    <source>
        <dbReference type="Pfam" id="PF07700"/>
    </source>
</evidence>
<dbReference type="STRING" id="1379910.TH63_06685"/>
<dbReference type="AlphaFoldDB" id="A0A0H4VI43"/>
<evidence type="ECO:0000313" key="2">
    <source>
        <dbReference type="EMBL" id="AKQ45395.1"/>
    </source>
</evidence>
<keyword evidence="3" id="KW-1185">Reference proteome</keyword>
<dbReference type="SUPFAM" id="SSF111126">
    <property type="entry name" value="Ligand-binding domain in the NO signalling and Golgi transport"/>
    <property type="match status" value="1"/>
</dbReference>
<dbReference type="PANTHER" id="PTHR45655:SF13">
    <property type="entry name" value="SOLUBLE GUANYLATE CYCLASE GCY-32-RELATED"/>
    <property type="match status" value="1"/>
</dbReference>
<organism evidence="2 3">
    <name type="scientific">Rufibacter radiotolerans</name>
    <dbReference type="NCBI Taxonomy" id="1379910"/>
    <lineage>
        <taxon>Bacteria</taxon>
        <taxon>Pseudomonadati</taxon>
        <taxon>Bacteroidota</taxon>
        <taxon>Cytophagia</taxon>
        <taxon>Cytophagales</taxon>
        <taxon>Hymenobacteraceae</taxon>
        <taxon>Rufibacter</taxon>
    </lineage>
</organism>
<dbReference type="EMBL" id="CP010777">
    <property type="protein sequence ID" value="AKQ45395.1"/>
    <property type="molecule type" value="Genomic_DNA"/>
</dbReference>
<dbReference type="PATRIC" id="fig|1379910.4.peg.1464"/>
<dbReference type="Proteomes" id="UP000036458">
    <property type="component" value="Chromosome"/>
</dbReference>
<name>A0A0H4VI43_9BACT</name>
<dbReference type="Pfam" id="PF07700">
    <property type="entry name" value="HNOB"/>
    <property type="match status" value="1"/>
</dbReference>
<dbReference type="GO" id="GO:0020037">
    <property type="term" value="F:heme binding"/>
    <property type="evidence" value="ECO:0007669"/>
    <property type="project" value="InterPro"/>
</dbReference>
<dbReference type="InterPro" id="IPR024096">
    <property type="entry name" value="NO_sig/Golgi_transp_ligand-bd"/>
</dbReference>
<dbReference type="InterPro" id="IPR038158">
    <property type="entry name" value="H-NOX_domain_sf"/>
</dbReference>
<feature type="domain" description="Heme NO-binding" evidence="1">
    <location>
        <begin position="2"/>
        <end position="155"/>
    </location>
</feature>
<dbReference type="PANTHER" id="PTHR45655">
    <property type="entry name" value="GUANYLATE CYCLASE SOLUBLE SUBUNIT BETA-2"/>
    <property type="match status" value="1"/>
</dbReference>
<accession>A0A0H4VI43</accession>
<dbReference type="Gene3D" id="3.90.1520.10">
    <property type="entry name" value="H-NOX domain"/>
    <property type="match status" value="1"/>
</dbReference>
<dbReference type="RefSeq" id="WP_048920270.1">
    <property type="nucleotide sequence ID" value="NZ_CP010777.1"/>
</dbReference>
<dbReference type="KEGG" id="ruf:TH63_06685"/>
<dbReference type="OrthoDB" id="7266652at2"/>
<dbReference type="InterPro" id="IPR011644">
    <property type="entry name" value="Heme_NO-bd"/>
</dbReference>
<reference evidence="2 3" key="1">
    <citation type="submission" date="2015-01" db="EMBL/GenBank/DDBJ databases">
        <title>Rufibacter sp./DG31D/ whole genome sequencing.</title>
        <authorList>
            <person name="Kim M.K."/>
            <person name="Srinivasan S."/>
            <person name="Lee J.-J."/>
        </authorList>
    </citation>
    <scope>NUCLEOTIDE SEQUENCE [LARGE SCALE GENOMIC DNA]</scope>
    <source>
        <strain evidence="2 3">DG31D</strain>
    </source>
</reference>
<proteinExistence type="predicted"/>
<evidence type="ECO:0000313" key="3">
    <source>
        <dbReference type="Proteomes" id="UP000036458"/>
    </source>
</evidence>
<gene>
    <name evidence="2" type="ORF">TH63_06685</name>
</gene>